<name>A0AAP3UXT9_9PROT</name>
<organism evidence="2 3">
    <name type="scientific">Marinimicrococcus flavescens</name>
    <dbReference type="NCBI Taxonomy" id="3031815"/>
    <lineage>
        <taxon>Bacteria</taxon>
        <taxon>Pseudomonadati</taxon>
        <taxon>Pseudomonadota</taxon>
        <taxon>Alphaproteobacteria</taxon>
        <taxon>Geminicoccales</taxon>
        <taxon>Geminicoccaceae</taxon>
        <taxon>Marinimicrococcus</taxon>
    </lineage>
</organism>
<feature type="non-terminal residue" evidence="2">
    <location>
        <position position="1"/>
    </location>
</feature>
<evidence type="ECO:0000256" key="1">
    <source>
        <dbReference type="SAM" id="MobiDB-lite"/>
    </source>
</evidence>
<evidence type="ECO:0000313" key="3">
    <source>
        <dbReference type="Proteomes" id="UP001301140"/>
    </source>
</evidence>
<dbReference type="AlphaFoldDB" id="A0AAP3UXT9"/>
<accession>A0AAP3UXT9</accession>
<comment type="caution">
    <text evidence="2">The sequence shown here is derived from an EMBL/GenBank/DDBJ whole genome shotgun (WGS) entry which is preliminary data.</text>
</comment>
<evidence type="ECO:0000313" key="2">
    <source>
        <dbReference type="EMBL" id="MDF1585205.1"/>
    </source>
</evidence>
<keyword evidence="3" id="KW-1185">Reference proteome</keyword>
<protein>
    <submittedName>
        <fullName evidence="2">Uncharacterized protein</fullName>
    </submittedName>
</protein>
<dbReference type="EMBL" id="JARGEQ010000015">
    <property type="protein sequence ID" value="MDF1585205.1"/>
    <property type="molecule type" value="Genomic_DNA"/>
</dbReference>
<proteinExistence type="predicted"/>
<feature type="region of interest" description="Disordered" evidence="1">
    <location>
        <begin position="56"/>
        <end position="77"/>
    </location>
</feature>
<gene>
    <name evidence="2" type="ORF">PZ740_02260</name>
</gene>
<sequence length="77" mass="8161">QPSKPSCKRGGPYVFTFSSPIDGYNSRLACVDPDLGGARLAEHACFSGAVIYWSDEAGGGNVEKTGRTRAPRAGRRS</sequence>
<dbReference type="Proteomes" id="UP001301140">
    <property type="component" value="Unassembled WGS sequence"/>
</dbReference>
<feature type="compositionally biased region" description="Basic residues" evidence="1">
    <location>
        <begin position="67"/>
        <end position="77"/>
    </location>
</feature>
<dbReference type="RefSeq" id="WP_327787619.1">
    <property type="nucleotide sequence ID" value="NZ_JARGEQ010000015.1"/>
</dbReference>
<reference evidence="2 3" key="1">
    <citation type="submission" date="2023-03" db="EMBL/GenBank/DDBJ databases">
        <title>YIM 152171 draft genome.</title>
        <authorList>
            <person name="Yang Z."/>
        </authorList>
    </citation>
    <scope>NUCLEOTIDE SEQUENCE [LARGE SCALE GENOMIC DNA]</scope>
    <source>
        <strain evidence="2 3">YIM 152171</strain>
    </source>
</reference>